<dbReference type="SMART" id="SM00387">
    <property type="entry name" value="HATPase_c"/>
    <property type="match status" value="1"/>
</dbReference>
<dbReference type="Pfam" id="PF02518">
    <property type="entry name" value="HATPase_c"/>
    <property type="match status" value="1"/>
</dbReference>
<evidence type="ECO:0000259" key="6">
    <source>
        <dbReference type="PROSITE" id="PS50109"/>
    </source>
</evidence>
<dbReference type="Gene3D" id="3.30.565.10">
    <property type="entry name" value="Histidine kinase-like ATPase, C-terminal domain"/>
    <property type="match status" value="1"/>
</dbReference>
<keyword evidence="8" id="KW-1185">Reference proteome</keyword>
<protein>
    <recommendedName>
        <fullName evidence="2">histidine kinase</fullName>
        <ecNumber evidence="2">2.7.13.3</ecNumber>
    </recommendedName>
</protein>
<comment type="caution">
    <text evidence="7">The sequence shown here is derived from an EMBL/GenBank/DDBJ whole genome shotgun (WGS) entry which is preliminary data.</text>
</comment>
<dbReference type="SUPFAM" id="SSF55874">
    <property type="entry name" value="ATPase domain of HSP90 chaperone/DNA topoisomerase II/histidine kinase"/>
    <property type="match status" value="1"/>
</dbReference>
<dbReference type="InterPro" id="IPR005467">
    <property type="entry name" value="His_kinase_dom"/>
</dbReference>
<dbReference type="InterPro" id="IPR003594">
    <property type="entry name" value="HATPase_dom"/>
</dbReference>
<evidence type="ECO:0000256" key="3">
    <source>
        <dbReference type="ARBA" id="ARBA00022679"/>
    </source>
</evidence>
<evidence type="ECO:0000256" key="2">
    <source>
        <dbReference type="ARBA" id="ARBA00012438"/>
    </source>
</evidence>
<dbReference type="RefSeq" id="WP_345605004.1">
    <property type="nucleotide sequence ID" value="NZ_BAABJO010000007.1"/>
</dbReference>
<sequence>MPSKAAMWPHHYITGRRAAERERRRRVEAELAQHAAEAASEQLFVRRVHRDSGERAATRPHTGQGIAAEHLDRLFTPFDRLGADSEEGVGLGLPLARGLTEAMGGTLDVQSTVGAGTVVTVVLPRSAPPDG</sequence>
<keyword evidence="3" id="KW-0808">Transferase</keyword>
<keyword evidence="5" id="KW-0902">Two-component regulatory system</keyword>
<evidence type="ECO:0000256" key="5">
    <source>
        <dbReference type="ARBA" id="ARBA00023012"/>
    </source>
</evidence>
<dbReference type="PANTHER" id="PTHR43047">
    <property type="entry name" value="TWO-COMPONENT HISTIDINE PROTEIN KINASE"/>
    <property type="match status" value="1"/>
</dbReference>
<evidence type="ECO:0000256" key="1">
    <source>
        <dbReference type="ARBA" id="ARBA00000085"/>
    </source>
</evidence>
<dbReference type="InterPro" id="IPR004358">
    <property type="entry name" value="Sig_transdc_His_kin-like_C"/>
</dbReference>
<evidence type="ECO:0000313" key="7">
    <source>
        <dbReference type="EMBL" id="GAA5118869.1"/>
    </source>
</evidence>
<reference evidence="8" key="1">
    <citation type="journal article" date="2019" name="Int. J. Syst. Evol. Microbiol.">
        <title>The Global Catalogue of Microorganisms (GCM) 10K type strain sequencing project: providing services to taxonomists for standard genome sequencing and annotation.</title>
        <authorList>
            <consortium name="The Broad Institute Genomics Platform"/>
            <consortium name="The Broad Institute Genome Sequencing Center for Infectious Disease"/>
            <person name="Wu L."/>
            <person name="Ma J."/>
        </authorList>
    </citation>
    <scope>NUCLEOTIDE SEQUENCE [LARGE SCALE GENOMIC DNA]</scope>
    <source>
        <strain evidence="8">JCM 18302</strain>
    </source>
</reference>
<name>A0ABP9NJP0_9PSEU</name>
<accession>A0ABP9NJP0</accession>
<gene>
    <name evidence="7" type="ORF">GCM10023320_23680</name>
</gene>
<dbReference type="PRINTS" id="PR00344">
    <property type="entry name" value="BCTRLSENSOR"/>
</dbReference>
<organism evidence="7 8">
    <name type="scientific">Pseudonocardia adelaidensis</name>
    <dbReference type="NCBI Taxonomy" id="648754"/>
    <lineage>
        <taxon>Bacteria</taxon>
        <taxon>Bacillati</taxon>
        <taxon>Actinomycetota</taxon>
        <taxon>Actinomycetes</taxon>
        <taxon>Pseudonocardiales</taxon>
        <taxon>Pseudonocardiaceae</taxon>
        <taxon>Pseudonocardia</taxon>
    </lineage>
</organism>
<dbReference type="Proteomes" id="UP001500804">
    <property type="component" value="Unassembled WGS sequence"/>
</dbReference>
<evidence type="ECO:0000313" key="8">
    <source>
        <dbReference type="Proteomes" id="UP001500804"/>
    </source>
</evidence>
<evidence type="ECO:0000256" key="4">
    <source>
        <dbReference type="ARBA" id="ARBA00022777"/>
    </source>
</evidence>
<feature type="domain" description="Histidine kinase" evidence="6">
    <location>
        <begin position="61"/>
        <end position="127"/>
    </location>
</feature>
<dbReference type="EMBL" id="BAABJO010000007">
    <property type="protein sequence ID" value="GAA5118869.1"/>
    <property type="molecule type" value="Genomic_DNA"/>
</dbReference>
<keyword evidence="4" id="KW-0418">Kinase</keyword>
<dbReference type="PROSITE" id="PS50109">
    <property type="entry name" value="HIS_KIN"/>
    <property type="match status" value="1"/>
</dbReference>
<comment type="catalytic activity">
    <reaction evidence="1">
        <text>ATP + protein L-histidine = ADP + protein N-phospho-L-histidine.</text>
        <dbReference type="EC" id="2.7.13.3"/>
    </reaction>
</comment>
<dbReference type="EC" id="2.7.13.3" evidence="2"/>
<dbReference type="PANTHER" id="PTHR43047:SF72">
    <property type="entry name" value="OSMOSENSING HISTIDINE PROTEIN KINASE SLN1"/>
    <property type="match status" value="1"/>
</dbReference>
<dbReference type="InterPro" id="IPR036890">
    <property type="entry name" value="HATPase_C_sf"/>
</dbReference>
<proteinExistence type="predicted"/>